<evidence type="ECO:0000259" key="8">
    <source>
        <dbReference type="PROSITE" id="PS50928"/>
    </source>
</evidence>
<evidence type="ECO:0000256" key="4">
    <source>
        <dbReference type="ARBA" id="ARBA00022692"/>
    </source>
</evidence>
<dbReference type="Proteomes" id="UP001597213">
    <property type="component" value="Unassembled WGS sequence"/>
</dbReference>
<evidence type="ECO:0000313" key="10">
    <source>
        <dbReference type="Proteomes" id="UP001597213"/>
    </source>
</evidence>
<dbReference type="PROSITE" id="PS50928">
    <property type="entry name" value="ABC_TM1"/>
    <property type="match status" value="2"/>
</dbReference>
<feature type="transmembrane region" description="Helical" evidence="7">
    <location>
        <begin position="238"/>
        <end position="261"/>
    </location>
</feature>
<feature type="transmembrane region" description="Helical" evidence="7">
    <location>
        <begin position="282"/>
        <end position="307"/>
    </location>
</feature>
<comment type="subcellular location">
    <subcellularLocation>
        <location evidence="1">Cell membrane</location>
        <topology evidence="1">Multi-pass membrane protein</topology>
    </subcellularLocation>
</comment>
<gene>
    <name evidence="9" type="ORF">ACFSCT_02735</name>
</gene>
<dbReference type="EMBL" id="JBHUEN010000006">
    <property type="protein sequence ID" value="MFD1880630.1"/>
    <property type="molecule type" value="Genomic_DNA"/>
</dbReference>
<feature type="domain" description="ABC transmembrane type-1" evidence="8">
    <location>
        <begin position="52"/>
        <end position="256"/>
    </location>
</feature>
<feature type="transmembrane region" description="Helical" evidence="7">
    <location>
        <begin position="52"/>
        <end position="74"/>
    </location>
</feature>
<feature type="transmembrane region" description="Helical" evidence="7">
    <location>
        <begin position="358"/>
        <end position="381"/>
    </location>
</feature>
<feature type="transmembrane region" description="Helical" evidence="7">
    <location>
        <begin position="189"/>
        <end position="212"/>
    </location>
</feature>
<evidence type="ECO:0000313" key="9">
    <source>
        <dbReference type="EMBL" id="MFD1880630.1"/>
    </source>
</evidence>
<keyword evidence="4 7" id="KW-0812">Transmembrane</keyword>
<evidence type="ECO:0000256" key="3">
    <source>
        <dbReference type="ARBA" id="ARBA00022475"/>
    </source>
</evidence>
<keyword evidence="3" id="KW-1003">Cell membrane</keyword>
<proteinExistence type="predicted"/>
<keyword evidence="6 7" id="KW-0472">Membrane</keyword>
<reference evidence="10" key="1">
    <citation type="journal article" date="2019" name="Int. J. Syst. Evol. Microbiol.">
        <title>The Global Catalogue of Microorganisms (GCM) 10K type strain sequencing project: providing services to taxonomists for standard genome sequencing and annotation.</title>
        <authorList>
            <consortium name="The Broad Institute Genomics Platform"/>
            <consortium name="The Broad Institute Genome Sequencing Center for Infectious Disease"/>
            <person name="Wu L."/>
            <person name="Ma J."/>
        </authorList>
    </citation>
    <scope>NUCLEOTIDE SEQUENCE [LARGE SCALE GENOMIC DNA]</scope>
    <source>
        <strain evidence="10">CCUG 56029</strain>
    </source>
</reference>
<keyword evidence="2" id="KW-0813">Transport</keyword>
<feature type="transmembrane region" description="Helical" evidence="7">
    <location>
        <begin position="493"/>
        <end position="514"/>
    </location>
</feature>
<feature type="transmembrane region" description="Helical" evidence="7">
    <location>
        <begin position="131"/>
        <end position="154"/>
    </location>
</feature>
<dbReference type="PANTHER" id="PTHR30183">
    <property type="entry name" value="MOLYBDENUM TRANSPORT SYSTEM PERMEASE PROTEIN MODB"/>
    <property type="match status" value="1"/>
</dbReference>
<dbReference type="InterPro" id="IPR000515">
    <property type="entry name" value="MetI-like"/>
</dbReference>
<feature type="transmembrane region" description="Helical" evidence="7">
    <location>
        <begin position="451"/>
        <end position="473"/>
    </location>
</feature>
<dbReference type="CDD" id="cd06261">
    <property type="entry name" value="TM_PBP2"/>
    <property type="match status" value="1"/>
</dbReference>
<evidence type="ECO:0000256" key="5">
    <source>
        <dbReference type="ARBA" id="ARBA00022989"/>
    </source>
</evidence>
<dbReference type="InterPro" id="IPR035906">
    <property type="entry name" value="MetI-like_sf"/>
</dbReference>
<evidence type="ECO:0000256" key="6">
    <source>
        <dbReference type="ARBA" id="ARBA00023136"/>
    </source>
</evidence>
<feature type="domain" description="ABC transmembrane type-1" evidence="8">
    <location>
        <begin position="323"/>
        <end position="514"/>
    </location>
</feature>
<dbReference type="Gene3D" id="1.10.3720.10">
    <property type="entry name" value="MetI-like"/>
    <property type="match status" value="2"/>
</dbReference>
<keyword evidence="5 7" id="KW-1133">Transmembrane helix</keyword>
<evidence type="ECO:0000256" key="7">
    <source>
        <dbReference type="SAM" id="Phobius"/>
    </source>
</evidence>
<organism evidence="9 10">
    <name type="scientific">Paracoccus pacificus</name>
    <dbReference type="NCBI Taxonomy" id="1463598"/>
    <lineage>
        <taxon>Bacteria</taxon>
        <taxon>Pseudomonadati</taxon>
        <taxon>Pseudomonadota</taxon>
        <taxon>Alphaproteobacteria</taxon>
        <taxon>Rhodobacterales</taxon>
        <taxon>Paracoccaceae</taxon>
        <taxon>Paracoccus</taxon>
    </lineage>
</organism>
<comment type="caution">
    <text evidence="9">The sequence shown here is derived from an EMBL/GenBank/DDBJ whole genome shotgun (WGS) entry which is preliminary data.</text>
</comment>
<feature type="transmembrane region" description="Helical" evidence="7">
    <location>
        <begin position="86"/>
        <end position="111"/>
    </location>
</feature>
<dbReference type="PANTHER" id="PTHR30183:SF9">
    <property type="entry name" value="THIAMINE TRANSPORT SYSTEM PERMEASE PROTEIN THIP"/>
    <property type="match status" value="1"/>
</dbReference>
<sequence>MASGLVALGAPNRWPGICVAALLAALVLGTLAAVAAAAGGLSGLGVWDWRAVWFTIWQAALSATLSALLAVPVARALARRSFPGRGVLVTLLGAPFILPVIVAIMGLIAIFGRSGLANEALRALGLPELSIYGWQGVILAHVFFNLPLSVRLILQGWLAIPSERFRLAESLGFAPGDVARHLEWPMLRAVLPGVWLAVFLVCLTSFTVALALGGGPRATTIELAIYQAFRFDFDLGRAATLGLVQVALCLAALALTARITVPAAFGAGLDARRRVAGPGGGYVMADALAIGLAAGFLILPMVSVIALGLPRIPGLPMPIWIAAGRSVVMALISAALTLTLGLALALALADPRRRWRDLALEGAGMLPLVASPLVLGTGLYLLLRGVARPEQMALPVTVVINAIMALPFALRALIPAAREVRADYGRLAESLDLRGRAALRLLWLPRLARPMGFAGGLAAALAMGDLGVITLFADNNNATLPLKLYQLMNSYRSADAAAVAVLLMVISFALFWAFDQGGRVNAGR</sequence>
<feature type="transmembrane region" description="Helical" evidence="7">
    <location>
        <begin position="393"/>
        <end position="414"/>
    </location>
</feature>
<evidence type="ECO:0000256" key="2">
    <source>
        <dbReference type="ARBA" id="ARBA00022448"/>
    </source>
</evidence>
<feature type="transmembrane region" description="Helical" evidence="7">
    <location>
        <begin position="319"/>
        <end position="346"/>
    </location>
</feature>
<evidence type="ECO:0000256" key="1">
    <source>
        <dbReference type="ARBA" id="ARBA00004651"/>
    </source>
</evidence>
<name>A0ABW4R3B1_9RHOB</name>
<dbReference type="SUPFAM" id="SSF161098">
    <property type="entry name" value="MetI-like"/>
    <property type="match status" value="2"/>
</dbReference>
<accession>A0ABW4R3B1</accession>
<protein>
    <submittedName>
        <fullName evidence="9">Thiamine/thiamine pyrophosphate ABC transporter permease ThiP</fullName>
    </submittedName>
</protein>
<dbReference type="RefSeq" id="WP_379139955.1">
    <property type="nucleotide sequence ID" value="NZ_JBHUEN010000006.1"/>
</dbReference>
<keyword evidence="10" id="KW-1185">Reference proteome</keyword>